<dbReference type="STRING" id="425504.SAMN05216206_2798"/>
<gene>
    <name evidence="1" type="ORF">SAMN05216206_2798</name>
</gene>
<dbReference type="AlphaFoldDB" id="A0A1I3KEB5"/>
<name>A0A1I3KEB5_9PSED</name>
<dbReference type="Proteomes" id="UP000243606">
    <property type="component" value="Unassembled WGS sequence"/>
</dbReference>
<organism evidence="1 2">
    <name type="scientific">Pseudomonas guineae</name>
    <dbReference type="NCBI Taxonomy" id="425504"/>
    <lineage>
        <taxon>Bacteria</taxon>
        <taxon>Pseudomonadati</taxon>
        <taxon>Pseudomonadota</taxon>
        <taxon>Gammaproteobacteria</taxon>
        <taxon>Pseudomonadales</taxon>
        <taxon>Pseudomonadaceae</taxon>
        <taxon>Pseudomonas</taxon>
    </lineage>
</organism>
<dbReference type="InterPro" id="IPR004590">
    <property type="entry name" value="ssDNA_annealing_RecT"/>
</dbReference>
<sequence>MAGNDLQVVTDDIYAMRETFDAVLCDRALSFEREAGFALQVLSGNSYATSLAIRNRQSLANAITNVAAIGISLNPARKQAYLVPRDNKICLDISYMGLMDLAMLTGSILWAQAELVYEKDSFDLNGYDAPPTHKYSPFATDRGEIVGVYVVIKTADGDYLTTTMTIAQVHECRAISTAWKAYLKDSSKTCPWVTQPGEMIKKTCVKRAYKYWPKTERLEQAIHHLNTDSGEGFANVSAPDYDAALVKEWVDRIEACDSRAALTETWKAAVNAADQARDKQAYELIKAAAVKRGPIVDELDKQTLHGEPA</sequence>
<dbReference type="RefSeq" id="WP_090242894.1">
    <property type="nucleotide sequence ID" value="NZ_FOQL01000003.1"/>
</dbReference>
<dbReference type="GO" id="GO:0006259">
    <property type="term" value="P:DNA metabolic process"/>
    <property type="evidence" value="ECO:0007669"/>
    <property type="project" value="InterPro"/>
</dbReference>
<dbReference type="GO" id="GO:0003677">
    <property type="term" value="F:DNA binding"/>
    <property type="evidence" value="ECO:0007669"/>
    <property type="project" value="InterPro"/>
</dbReference>
<evidence type="ECO:0000313" key="1">
    <source>
        <dbReference type="EMBL" id="SFI70832.1"/>
    </source>
</evidence>
<keyword evidence="2" id="KW-1185">Reference proteome</keyword>
<reference evidence="2" key="1">
    <citation type="submission" date="2016-10" db="EMBL/GenBank/DDBJ databases">
        <authorList>
            <person name="Varghese N."/>
            <person name="Submissions S."/>
        </authorList>
    </citation>
    <scope>NUCLEOTIDE SEQUENCE [LARGE SCALE GENOMIC DNA]</scope>
    <source>
        <strain evidence="2">LMG 24016</strain>
    </source>
</reference>
<dbReference type="NCBIfam" id="TIGR00616">
    <property type="entry name" value="rect"/>
    <property type="match status" value="1"/>
</dbReference>
<protein>
    <submittedName>
        <fullName evidence="1">Recombination protein RecT</fullName>
    </submittedName>
</protein>
<dbReference type="EMBL" id="FOQL01000003">
    <property type="protein sequence ID" value="SFI70832.1"/>
    <property type="molecule type" value="Genomic_DNA"/>
</dbReference>
<proteinExistence type="predicted"/>
<dbReference type="OrthoDB" id="5124088at2"/>
<accession>A0A1I3KEB5</accession>
<evidence type="ECO:0000313" key="2">
    <source>
        <dbReference type="Proteomes" id="UP000243606"/>
    </source>
</evidence>
<dbReference type="InterPro" id="IPR018330">
    <property type="entry name" value="RecT_fam"/>
</dbReference>
<dbReference type="Pfam" id="PF03837">
    <property type="entry name" value="RecT"/>
    <property type="match status" value="1"/>
</dbReference>